<accession>A0A2V1H537</accession>
<dbReference type="AlphaFoldDB" id="A0A2V1H537"/>
<dbReference type="Proteomes" id="UP000244906">
    <property type="component" value="Unassembled WGS sequence"/>
</dbReference>
<proteinExistence type="predicted"/>
<gene>
    <name evidence="2" type="ORF">DC094_04735</name>
</gene>
<evidence type="ECO:0000313" key="3">
    <source>
        <dbReference type="Proteomes" id="UP000244906"/>
    </source>
</evidence>
<dbReference type="EMBL" id="QDDL01000001">
    <property type="protein sequence ID" value="PVZ72317.1"/>
    <property type="molecule type" value="Genomic_DNA"/>
</dbReference>
<keyword evidence="1" id="KW-1133">Transmembrane helix</keyword>
<keyword evidence="3" id="KW-1185">Reference proteome</keyword>
<keyword evidence="1" id="KW-0812">Transmembrane</keyword>
<feature type="transmembrane region" description="Helical" evidence="1">
    <location>
        <begin position="91"/>
        <end position="109"/>
    </location>
</feature>
<name>A0A2V1H537_9GAMM</name>
<organism evidence="2 3">
    <name type="scientific">Pelagibaculum spongiae</name>
    <dbReference type="NCBI Taxonomy" id="2080658"/>
    <lineage>
        <taxon>Bacteria</taxon>
        <taxon>Pseudomonadati</taxon>
        <taxon>Pseudomonadota</taxon>
        <taxon>Gammaproteobacteria</taxon>
        <taxon>Oceanospirillales</taxon>
        <taxon>Pelagibaculum</taxon>
    </lineage>
</organism>
<evidence type="ECO:0000256" key="1">
    <source>
        <dbReference type="SAM" id="Phobius"/>
    </source>
</evidence>
<keyword evidence="1" id="KW-0472">Membrane</keyword>
<reference evidence="2 3" key="1">
    <citation type="submission" date="2018-04" db="EMBL/GenBank/DDBJ databases">
        <title>Thalassorhabdus spongiae gen. nov., sp. nov., isolated from a marine sponge in South-West Iceland.</title>
        <authorList>
            <person name="Knobloch S."/>
            <person name="Daussin A."/>
            <person name="Johannsson R."/>
            <person name="Marteinsson V.T."/>
        </authorList>
    </citation>
    <scope>NUCLEOTIDE SEQUENCE [LARGE SCALE GENOMIC DNA]</scope>
    <source>
        <strain evidence="2 3">Hp12</strain>
    </source>
</reference>
<evidence type="ECO:0000313" key="2">
    <source>
        <dbReference type="EMBL" id="PVZ72317.1"/>
    </source>
</evidence>
<protein>
    <submittedName>
        <fullName evidence="2">Uncharacterized protein</fullName>
    </submittedName>
</protein>
<comment type="caution">
    <text evidence="2">The sequence shown here is derived from an EMBL/GenBank/DDBJ whole genome shotgun (WGS) entry which is preliminary data.</text>
</comment>
<sequence>MKITAAIYTLIMLCTVLLAPYQLPVPKIGGVLDAGYHWTCSSSKTTGFRCGHPNVKAEDSKLVSKALTFVKLEKLATKSIPIKYRLNYTRLISEWLFITFLTLIWMLAFQFSNTPNKKKQVGV</sequence>